<evidence type="ECO:0000313" key="3">
    <source>
        <dbReference type="Proteomes" id="UP000324222"/>
    </source>
</evidence>
<protein>
    <submittedName>
        <fullName evidence="2">Uncharacterized protein</fullName>
    </submittedName>
</protein>
<sequence>MMGRMGRMGVSIRGIMMKLNSPSSAPLLIALPLQCFNPIFTAANDRLSSATHTAHRHHARAAPYSPSSLP</sequence>
<feature type="region of interest" description="Disordered" evidence="1">
    <location>
        <begin position="51"/>
        <end position="70"/>
    </location>
</feature>
<evidence type="ECO:0000313" key="2">
    <source>
        <dbReference type="EMBL" id="MPC44649.1"/>
    </source>
</evidence>
<reference evidence="2 3" key="1">
    <citation type="submission" date="2019-05" db="EMBL/GenBank/DDBJ databases">
        <title>Another draft genome of Portunus trituberculatus and its Hox gene families provides insights of decapod evolution.</title>
        <authorList>
            <person name="Jeong J.-H."/>
            <person name="Song I."/>
            <person name="Kim S."/>
            <person name="Choi T."/>
            <person name="Kim D."/>
            <person name="Ryu S."/>
            <person name="Kim W."/>
        </authorList>
    </citation>
    <scope>NUCLEOTIDE SEQUENCE [LARGE SCALE GENOMIC DNA]</scope>
    <source>
        <tissue evidence="2">Muscle</tissue>
    </source>
</reference>
<name>A0A5B7FHB2_PORTR</name>
<dbReference type="Proteomes" id="UP000324222">
    <property type="component" value="Unassembled WGS sequence"/>
</dbReference>
<evidence type="ECO:0000256" key="1">
    <source>
        <dbReference type="SAM" id="MobiDB-lite"/>
    </source>
</evidence>
<gene>
    <name evidence="2" type="ORF">E2C01_038326</name>
</gene>
<keyword evidence="3" id="KW-1185">Reference proteome</keyword>
<dbReference type="EMBL" id="VSRR010006378">
    <property type="protein sequence ID" value="MPC44649.1"/>
    <property type="molecule type" value="Genomic_DNA"/>
</dbReference>
<accession>A0A5B7FHB2</accession>
<dbReference type="AlphaFoldDB" id="A0A5B7FHB2"/>
<comment type="caution">
    <text evidence="2">The sequence shown here is derived from an EMBL/GenBank/DDBJ whole genome shotgun (WGS) entry which is preliminary data.</text>
</comment>
<organism evidence="2 3">
    <name type="scientific">Portunus trituberculatus</name>
    <name type="common">Swimming crab</name>
    <name type="synonym">Neptunus trituberculatus</name>
    <dbReference type="NCBI Taxonomy" id="210409"/>
    <lineage>
        <taxon>Eukaryota</taxon>
        <taxon>Metazoa</taxon>
        <taxon>Ecdysozoa</taxon>
        <taxon>Arthropoda</taxon>
        <taxon>Crustacea</taxon>
        <taxon>Multicrustacea</taxon>
        <taxon>Malacostraca</taxon>
        <taxon>Eumalacostraca</taxon>
        <taxon>Eucarida</taxon>
        <taxon>Decapoda</taxon>
        <taxon>Pleocyemata</taxon>
        <taxon>Brachyura</taxon>
        <taxon>Eubrachyura</taxon>
        <taxon>Portunoidea</taxon>
        <taxon>Portunidae</taxon>
        <taxon>Portuninae</taxon>
        <taxon>Portunus</taxon>
    </lineage>
</organism>
<proteinExistence type="predicted"/>